<feature type="transmembrane region" description="Helical" evidence="1">
    <location>
        <begin position="238"/>
        <end position="257"/>
    </location>
</feature>
<organism evidence="3 4">
    <name type="scientific">Mycobacterium numidiamassiliense</name>
    <dbReference type="NCBI Taxonomy" id="1841861"/>
    <lineage>
        <taxon>Bacteria</taxon>
        <taxon>Bacillati</taxon>
        <taxon>Actinomycetota</taxon>
        <taxon>Actinomycetes</taxon>
        <taxon>Mycobacteriales</taxon>
        <taxon>Mycobacteriaceae</taxon>
        <taxon>Mycobacterium</taxon>
    </lineage>
</organism>
<feature type="domain" description="Glycosyltransferase 2-like" evidence="2">
    <location>
        <begin position="8"/>
        <end position="167"/>
    </location>
</feature>
<gene>
    <name evidence="3" type="ORF">MNAB215_4305</name>
</gene>
<keyword evidence="3" id="KW-0808">Transferase</keyword>
<dbReference type="CDD" id="cd00761">
    <property type="entry name" value="Glyco_tranf_GTA_type"/>
    <property type="match status" value="1"/>
</dbReference>
<dbReference type="Pfam" id="PF00535">
    <property type="entry name" value="Glycos_transf_2"/>
    <property type="match status" value="1"/>
</dbReference>
<dbReference type="Proteomes" id="UP000240424">
    <property type="component" value="Unassembled WGS sequence"/>
</dbReference>
<keyword evidence="1" id="KW-0812">Transmembrane</keyword>
<sequence length="305" mass="34959">MPQQPSVTIVIPAYNEERSIGKCLESCIDQTSAPDEIIVVNNRSTDNTASIVRGYQEANPDIDIRLVDQNEHQGIAPTRNCGFDLAQGDIISRTDADSIVANDWVETIRRRFENPDIDATSGPIMFYDMPFRSFLFWLDCILRDKVQSKAKNERFLIGANMALRAQAWKSVRHLTQLDLEDKLHEDVDLALTLFENDFEIVYEAGMVVGMSADRVESSLPDFYRYVTRYTRTTNLHGITSPAAWTSIITLLALYYPFRTMRFFYDLENLQFTFAKLRDKLRGLNMPRYQRKRAFANPELITGTAG</sequence>
<dbReference type="InterPro" id="IPR029044">
    <property type="entry name" value="Nucleotide-diphossugar_trans"/>
</dbReference>
<evidence type="ECO:0000259" key="2">
    <source>
        <dbReference type="Pfam" id="PF00535"/>
    </source>
</evidence>
<dbReference type="AlphaFoldDB" id="A0A2U3PEB0"/>
<accession>A0A2U3PEB0</accession>
<reference evidence="3 4" key="1">
    <citation type="submission" date="2017-01" db="EMBL/GenBank/DDBJ databases">
        <authorList>
            <consortium name="Urmite Genomes"/>
        </authorList>
    </citation>
    <scope>NUCLEOTIDE SEQUENCE [LARGE SCALE GENOMIC DNA]</scope>
    <source>
        <strain evidence="3 4">AB215</strain>
    </source>
</reference>
<dbReference type="SUPFAM" id="SSF53448">
    <property type="entry name" value="Nucleotide-diphospho-sugar transferases"/>
    <property type="match status" value="1"/>
</dbReference>
<evidence type="ECO:0000313" key="3">
    <source>
        <dbReference type="EMBL" id="SPM42087.1"/>
    </source>
</evidence>
<keyword evidence="1" id="KW-0472">Membrane</keyword>
<dbReference type="InterPro" id="IPR001173">
    <property type="entry name" value="Glyco_trans_2-like"/>
</dbReference>
<dbReference type="PANTHER" id="PTHR43630">
    <property type="entry name" value="POLY-BETA-1,6-N-ACETYL-D-GLUCOSAMINE SYNTHASE"/>
    <property type="match status" value="1"/>
</dbReference>
<dbReference type="OrthoDB" id="2369748at2"/>
<dbReference type="RefSeq" id="WP_077080596.1">
    <property type="nucleotide sequence ID" value="NZ_FUEZ01000004.1"/>
</dbReference>
<keyword evidence="1" id="KW-1133">Transmembrane helix</keyword>
<evidence type="ECO:0000256" key="1">
    <source>
        <dbReference type="SAM" id="Phobius"/>
    </source>
</evidence>
<dbReference type="STRING" id="1841861.GCA_900157365_02625"/>
<keyword evidence="4" id="KW-1185">Reference proteome</keyword>
<protein>
    <submittedName>
        <fullName evidence="3">Glycosyltransferase, catalytic subunit of cellulose synthase and poly-beta-1,6-N-acetylglucosamine synthase</fullName>
    </submittedName>
</protein>
<evidence type="ECO:0000313" key="4">
    <source>
        <dbReference type="Proteomes" id="UP000240424"/>
    </source>
</evidence>
<name>A0A2U3PEB0_9MYCO</name>
<dbReference type="PANTHER" id="PTHR43630:SF2">
    <property type="entry name" value="GLYCOSYLTRANSFERASE"/>
    <property type="match status" value="1"/>
</dbReference>
<dbReference type="EMBL" id="FUEZ01000004">
    <property type="protein sequence ID" value="SPM42087.1"/>
    <property type="molecule type" value="Genomic_DNA"/>
</dbReference>
<dbReference type="GO" id="GO:0016740">
    <property type="term" value="F:transferase activity"/>
    <property type="evidence" value="ECO:0007669"/>
    <property type="project" value="UniProtKB-KW"/>
</dbReference>
<dbReference type="Gene3D" id="3.90.550.10">
    <property type="entry name" value="Spore Coat Polysaccharide Biosynthesis Protein SpsA, Chain A"/>
    <property type="match status" value="1"/>
</dbReference>
<proteinExistence type="predicted"/>